<dbReference type="InterPro" id="IPR018422">
    <property type="entry name" value="Cation/H_exchanger_CPA1"/>
</dbReference>
<comment type="caution">
    <text evidence="12">The sequence shown here is derived from an EMBL/GenBank/DDBJ whole genome shotgun (WGS) entry which is preliminary data.</text>
</comment>
<dbReference type="Gene3D" id="6.10.140.1330">
    <property type="match status" value="1"/>
</dbReference>
<proteinExistence type="inferred from homology"/>
<feature type="transmembrane region" description="Helical" evidence="10">
    <location>
        <begin position="377"/>
        <end position="401"/>
    </location>
</feature>
<dbReference type="GO" id="GO:0015385">
    <property type="term" value="F:sodium:proton antiporter activity"/>
    <property type="evidence" value="ECO:0007669"/>
    <property type="project" value="InterPro"/>
</dbReference>
<dbReference type="GO" id="GO:0051453">
    <property type="term" value="P:regulation of intracellular pH"/>
    <property type="evidence" value="ECO:0007669"/>
    <property type="project" value="TreeGrafter"/>
</dbReference>
<keyword evidence="13" id="KW-1185">Reference proteome</keyword>
<keyword evidence="9 10" id="KW-0739">Sodium transport</keyword>
<keyword evidence="3" id="KW-1003">Cell membrane</keyword>
<feature type="transmembrane region" description="Helical" evidence="10">
    <location>
        <begin position="31"/>
        <end position="51"/>
    </location>
</feature>
<keyword evidence="2 10" id="KW-0813">Transport</keyword>
<feature type="transmembrane region" description="Helical" evidence="10">
    <location>
        <begin position="6"/>
        <end position="24"/>
    </location>
</feature>
<evidence type="ECO:0000256" key="9">
    <source>
        <dbReference type="ARBA" id="ARBA00023201"/>
    </source>
</evidence>
<feature type="transmembrane region" description="Helical" evidence="10">
    <location>
        <begin position="304"/>
        <end position="333"/>
    </location>
</feature>
<evidence type="ECO:0000259" key="11">
    <source>
        <dbReference type="Pfam" id="PF00999"/>
    </source>
</evidence>
<keyword evidence="5 10" id="KW-1133">Transmembrane helix</keyword>
<gene>
    <name evidence="12" type="ORF">CCS01_02890</name>
</gene>
<sequence length="528" mass="56303">MNVVHSFEVILALLAAVIVLVLIAKRLHLPPAAMLILGGIGLALVPGLPTVQLNPDLALVLFLPPLLQADAYTTAWRDFRADLRIILQLAVGAVVFTTAAVGIVTHAVLPSLPWAACFALGAIVSPPDAVAAAAVLEHVHLPRRVVTLLEGESLVNDASGLVLYRFSVAAALTGAFSLAQAAESFVLLAVGGVAAGVVIGYLGSLLLGRLRDPNLATVSSFLLGWGAYIGAEALSVSGVLATVACGLIVGWRQHETLTAETRVAARATWGLVTFVLESLIFILIGLSLRGVLARLDGVSALPLLWPIGAIIGVVILSRFAWVLPSAYLLRLLIPPIRRRDPYPPLAIPVVISWAGMRGVVSLAAALALPERFPGRDFIIAATFAVILVTVLLQGATLAPLIRLLRLERFDGPGTAPIGESAARARLARAQLAAIERVSAAEDGSQRHPRLLEQYSYRMRAAERFSQGEQELRSHRQEHFSAVLIALAAGREELVRLHRTGEIHDSTLHALESELDLEELTARRFADKP</sequence>
<dbReference type="InterPro" id="IPR004705">
    <property type="entry name" value="Cation/H_exchanger_CPA1_bac"/>
</dbReference>
<evidence type="ECO:0000256" key="6">
    <source>
        <dbReference type="ARBA" id="ARBA00023053"/>
    </source>
</evidence>
<dbReference type="GO" id="GO:0005886">
    <property type="term" value="C:plasma membrane"/>
    <property type="evidence" value="ECO:0007669"/>
    <property type="project" value="UniProtKB-SubCell"/>
</dbReference>
<protein>
    <submittedName>
        <fullName evidence="12">Na+/H+ antiporter</fullName>
    </submittedName>
</protein>
<dbReference type="OrthoDB" id="9809206at2"/>
<reference evidence="12 13" key="1">
    <citation type="journal article" date="2018" name="Arch. Microbiol.">
        <title>New insights into the metabolic potential of the phototrophic purple bacterium Rhodopila globiformis DSM 161(T) from its draft genome sequence and evidence for a vanadium-dependent nitrogenase.</title>
        <authorList>
            <person name="Imhoff J.F."/>
            <person name="Rahn T."/>
            <person name="Kunzel S."/>
            <person name="Neulinger S.C."/>
        </authorList>
    </citation>
    <scope>NUCLEOTIDE SEQUENCE [LARGE SCALE GENOMIC DNA]</scope>
    <source>
        <strain evidence="12 13">DSM 161</strain>
    </source>
</reference>
<keyword evidence="4 10" id="KW-0812">Transmembrane</keyword>
<dbReference type="GO" id="GO:0098719">
    <property type="term" value="P:sodium ion import across plasma membrane"/>
    <property type="evidence" value="ECO:0007669"/>
    <property type="project" value="TreeGrafter"/>
</dbReference>
<evidence type="ECO:0000256" key="4">
    <source>
        <dbReference type="ARBA" id="ARBA00022692"/>
    </source>
</evidence>
<feature type="transmembrane region" description="Helical" evidence="10">
    <location>
        <begin position="227"/>
        <end position="251"/>
    </location>
</feature>
<keyword evidence="8 10" id="KW-0472">Membrane</keyword>
<dbReference type="PANTHER" id="PTHR10110:SF86">
    <property type="entry name" value="SODIUM_HYDROGEN EXCHANGER 7"/>
    <property type="match status" value="1"/>
</dbReference>
<dbReference type="PANTHER" id="PTHR10110">
    <property type="entry name" value="SODIUM/HYDROGEN EXCHANGER"/>
    <property type="match status" value="1"/>
</dbReference>
<organism evidence="12 13">
    <name type="scientific">Rhodopila globiformis</name>
    <name type="common">Rhodopseudomonas globiformis</name>
    <dbReference type="NCBI Taxonomy" id="1071"/>
    <lineage>
        <taxon>Bacteria</taxon>
        <taxon>Pseudomonadati</taxon>
        <taxon>Pseudomonadota</taxon>
        <taxon>Alphaproteobacteria</taxon>
        <taxon>Acetobacterales</taxon>
        <taxon>Acetobacteraceae</taxon>
        <taxon>Rhodopila</taxon>
    </lineage>
</organism>
<evidence type="ECO:0000313" key="12">
    <source>
        <dbReference type="EMBL" id="PPQ38012.1"/>
    </source>
</evidence>
<evidence type="ECO:0000256" key="1">
    <source>
        <dbReference type="ARBA" id="ARBA00004651"/>
    </source>
</evidence>
<keyword evidence="7 10" id="KW-0406">Ion transport</keyword>
<comment type="caution">
    <text evidence="10">Lacks conserved residue(s) required for the propagation of feature annotation.</text>
</comment>
<evidence type="ECO:0000256" key="10">
    <source>
        <dbReference type="RuleBase" id="RU366002"/>
    </source>
</evidence>
<name>A0A2S6NN00_RHOGL</name>
<evidence type="ECO:0000256" key="3">
    <source>
        <dbReference type="ARBA" id="ARBA00022475"/>
    </source>
</evidence>
<dbReference type="NCBIfam" id="TIGR00831">
    <property type="entry name" value="a_cpa1"/>
    <property type="match status" value="1"/>
</dbReference>
<dbReference type="Pfam" id="PF00999">
    <property type="entry name" value="Na_H_Exchanger"/>
    <property type="match status" value="1"/>
</dbReference>
<evidence type="ECO:0000256" key="2">
    <source>
        <dbReference type="ARBA" id="ARBA00022448"/>
    </source>
</evidence>
<accession>A0A2S6NN00</accession>
<keyword evidence="10" id="KW-0997">Cell inner membrane</keyword>
<evidence type="ECO:0000313" key="13">
    <source>
        <dbReference type="Proteomes" id="UP000239724"/>
    </source>
</evidence>
<feature type="transmembrane region" description="Helical" evidence="10">
    <location>
        <begin position="263"/>
        <end position="284"/>
    </location>
</feature>
<dbReference type="RefSeq" id="WP_104517341.1">
    <property type="nucleotide sequence ID" value="NZ_NHRY01000043.1"/>
</dbReference>
<dbReference type="AlphaFoldDB" id="A0A2S6NN00"/>
<keyword evidence="10" id="KW-0050">Antiport</keyword>
<dbReference type="Proteomes" id="UP000239724">
    <property type="component" value="Unassembled WGS sequence"/>
</dbReference>
<feature type="transmembrane region" description="Helical" evidence="10">
    <location>
        <begin position="162"/>
        <end position="179"/>
    </location>
</feature>
<comment type="subcellular location">
    <subcellularLocation>
        <location evidence="10">Cell inner membrane</location>
        <topology evidence="10">Multi-pass membrane protein</topology>
    </subcellularLocation>
    <subcellularLocation>
        <location evidence="1">Cell membrane</location>
        <topology evidence="1">Multi-pass membrane protein</topology>
    </subcellularLocation>
</comment>
<feature type="transmembrane region" description="Helical" evidence="10">
    <location>
        <begin position="345"/>
        <end position="365"/>
    </location>
</feature>
<evidence type="ECO:0000256" key="5">
    <source>
        <dbReference type="ARBA" id="ARBA00022989"/>
    </source>
</evidence>
<dbReference type="GO" id="GO:0015386">
    <property type="term" value="F:potassium:proton antiporter activity"/>
    <property type="evidence" value="ECO:0007669"/>
    <property type="project" value="TreeGrafter"/>
</dbReference>
<dbReference type="EMBL" id="NHRY01000043">
    <property type="protein sequence ID" value="PPQ38012.1"/>
    <property type="molecule type" value="Genomic_DNA"/>
</dbReference>
<keyword evidence="6 10" id="KW-0915">Sodium</keyword>
<dbReference type="InterPro" id="IPR006153">
    <property type="entry name" value="Cation/H_exchanger_TM"/>
</dbReference>
<comment type="function">
    <text evidence="10">Na(+)/H(+) antiporter that extrudes sodium in exchange for external protons.</text>
</comment>
<feature type="transmembrane region" description="Helical" evidence="10">
    <location>
        <begin position="186"/>
        <end position="207"/>
    </location>
</feature>
<feature type="transmembrane region" description="Helical" evidence="10">
    <location>
        <begin position="85"/>
        <end position="109"/>
    </location>
</feature>
<evidence type="ECO:0000256" key="8">
    <source>
        <dbReference type="ARBA" id="ARBA00023136"/>
    </source>
</evidence>
<feature type="domain" description="Cation/H+ exchanger transmembrane" evidence="11">
    <location>
        <begin position="14"/>
        <end position="401"/>
    </location>
</feature>
<evidence type="ECO:0000256" key="7">
    <source>
        <dbReference type="ARBA" id="ARBA00023065"/>
    </source>
</evidence>
<comment type="similarity">
    <text evidence="10">Belongs to the monovalent cation:proton antiporter 1 (CPA1) transporter (TC 2.A.36) family.</text>
</comment>